<dbReference type="Gene3D" id="3.30.10.20">
    <property type="match status" value="1"/>
</dbReference>
<gene>
    <name evidence="2" type="ORF">ACFO3O_21145</name>
</gene>
<feature type="domain" description="PASTA" evidence="1">
    <location>
        <begin position="137"/>
        <end position="199"/>
    </location>
</feature>
<proteinExistence type="predicted"/>
<dbReference type="CDD" id="cd06577">
    <property type="entry name" value="PASTA_pknB"/>
    <property type="match status" value="1"/>
</dbReference>
<sequence length="203" mass="21901">MSNPKEFMNDTMAAPLGNLIASIGEGVADAQAALDAGSLAQTLALYDNEDGDIMNKRLREIGYQPTFYTIPETKVKAKISLAMSQSGSSSQIQSNRLSKVKMYATPINATNTNKYNLNVNASVELDFTIKPIPAPEGAELRKTPDLIGKTLTEAQDVLGEFNLNYEILTGDDTKKITSQSPEAKTTVRASDVISLTFEDSSDA</sequence>
<dbReference type="Pfam" id="PF03793">
    <property type="entry name" value="PASTA"/>
    <property type="match status" value="1"/>
</dbReference>
<evidence type="ECO:0000313" key="2">
    <source>
        <dbReference type="EMBL" id="MFC4636427.1"/>
    </source>
</evidence>
<dbReference type="PROSITE" id="PS51178">
    <property type="entry name" value="PASTA"/>
    <property type="match status" value="1"/>
</dbReference>
<reference evidence="3" key="1">
    <citation type="journal article" date="2019" name="Int. J. Syst. Evol. Microbiol.">
        <title>The Global Catalogue of Microorganisms (GCM) 10K type strain sequencing project: providing services to taxonomists for standard genome sequencing and annotation.</title>
        <authorList>
            <consortium name="The Broad Institute Genomics Platform"/>
            <consortium name="The Broad Institute Genome Sequencing Center for Infectious Disease"/>
            <person name="Wu L."/>
            <person name="Ma J."/>
        </authorList>
    </citation>
    <scope>NUCLEOTIDE SEQUENCE [LARGE SCALE GENOMIC DNA]</scope>
    <source>
        <strain evidence="3">YJ-61-S</strain>
    </source>
</reference>
<accession>A0ABV9I1Z8</accession>
<comment type="caution">
    <text evidence="2">The sequence shown here is derived from an EMBL/GenBank/DDBJ whole genome shotgun (WGS) entry which is preliminary data.</text>
</comment>
<keyword evidence="3" id="KW-1185">Reference proteome</keyword>
<dbReference type="SUPFAM" id="SSF54184">
    <property type="entry name" value="Penicillin-binding protein 2x (pbp-2x), c-terminal domain"/>
    <property type="match status" value="1"/>
</dbReference>
<dbReference type="RefSeq" id="WP_379982607.1">
    <property type="nucleotide sequence ID" value="NZ_JBHSFV010000019.1"/>
</dbReference>
<dbReference type="EMBL" id="JBHSFV010000019">
    <property type="protein sequence ID" value="MFC4636427.1"/>
    <property type="molecule type" value="Genomic_DNA"/>
</dbReference>
<dbReference type="Proteomes" id="UP001596043">
    <property type="component" value="Unassembled WGS sequence"/>
</dbReference>
<dbReference type="SMART" id="SM00740">
    <property type="entry name" value="PASTA"/>
    <property type="match status" value="1"/>
</dbReference>
<evidence type="ECO:0000259" key="1">
    <source>
        <dbReference type="PROSITE" id="PS51178"/>
    </source>
</evidence>
<name>A0ABV9I1Z8_9FLAO</name>
<evidence type="ECO:0000313" key="3">
    <source>
        <dbReference type="Proteomes" id="UP001596043"/>
    </source>
</evidence>
<protein>
    <submittedName>
        <fullName evidence="2">PASTA domain-containing protein</fullName>
    </submittedName>
</protein>
<organism evidence="2 3">
    <name type="scientific">Dokdonia ponticola</name>
    <dbReference type="NCBI Taxonomy" id="2041041"/>
    <lineage>
        <taxon>Bacteria</taxon>
        <taxon>Pseudomonadati</taxon>
        <taxon>Bacteroidota</taxon>
        <taxon>Flavobacteriia</taxon>
        <taxon>Flavobacteriales</taxon>
        <taxon>Flavobacteriaceae</taxon>
        <taxon>Dokdonia</taxon>
    </lineage>
</organism>
<dbReference type="InterPro" id="IPR005543">
    <property type="entry name" value="PASTA_dom"/>
</dbReference>